<dbReference type="KEGG" id="dfo:Dform_01141"/>
<dbReference type="EMBL" id="CP018258">
    <property type="protein sequence ID" value="APV44475.1"/>
    <property type="molecule type" value="Genomic_DNA"/>
</dbReference>
<gene>
    <name evidence="1" type="ORF">Dform_01141</name>
</gene>
<organism evidence="1 2">
    <name type="scientific">Dehalogenimonas formicexedens</name>
    <dbReference type="NCBI Taxonomy" id="1839801"/>
    <lineage>
        <taxon>Bacteria</taxon>
        <taxon>Bacillati</taxon>
        <taxon>Chloroflexota</taxon>
        <taxon>Dehalococcoidia</taxon>
        <taxon>Dehalococcoidales</taxon>
        <taxon>Dehalococcoidaceae</taxon>
        <taxon>Dehalogenimonas</taxon>
    </lineage>
</organism>
<evidence type="ECO:0000313" key="1">
    <source>
        <dbReference type="EMBL" id="APV44475.1"/>
    </source>
</evidence>
<protein>
    <submittedName>
        <fullName evidence="1">Uncharacterized protein</fullName>
    </submittedName>
</protein>
<name>A0A1P8F7Q9_9CHLR</name>
<evidence type="ECO:0000313" key="2">
    <source>
        <dbReference type="Proteomes" id="UP000185934"/>
    </source>
</evidence>
<keyword evidence="2" id="KW-1185">Reference proteome</keyword>
<sequence length="352" mass="39690">MAPLIDINDDHGQQERSEHMARLAAEKEAAAYFANIKKASDNFKVILAKEKEPEVTTPQWLRPYSLDIWGNIPFPPKDWMTDETKIKIALKKATLPSEYGKYVNHRVSHKAFYIPRAFYEAVSLATPSSTGHHSSKSRIPSLVWEVGVHIISTIDFHETPGVIRVPRYDFTQQIRCVPECLGEMYAGPEFWSYQKAFITPVLLLAKLAWGKEKMPGVDVVRRVTPWTRYEIESTGREFSVHDDFARLLQEATKKASLDKALLNMGICDVQTAQLIKVELERLKALVAQSSYLPVFVKSEDVCDNGYVDLMGTLAALGFPKAEAAPVAKQVCQKYPEEPLEKKVAIALQLLGR</sequence>
<dbReference type="AlphaFoldDB" id="A0A1P8F7Q9"/>
<dbReference type="Proteomes" id="UP000185934">
    <property type="component" value="Chromosome"/>
</dbReference>
<proteinExistence type="predicted"/>
<reference evidence="2" key="1">
    <citation type="submission" date="2016-11" db="EMBL/GenBank/DDBJ databases">
        <title>Dehalogenimonas formicexedens sp. nov., a chlorinated alkane respiring bacterium isolated from contaminated groundwater.</title>
        <authorList>
            <person name="Key T.A."/>
            <person name="Bowman K.S."/>
            <person name="Lee I."/>
            <person name="Chun J."/>
            <person name="Albuquerque L."/>
            <person name="da Costa M.S."/>
            <person name="Rainey F.A."/>
            <person name="Moe W.M."/>
        </authorList>
    </citation>
    <scope>NUCLEOTIDE SEQUENCE [LARGE SCALE GENOMIC DNA]</scope>
    <source>
        <strain evidence="2">NSZ-14</strain>
    </source>
</reference>
<dbReference type="RefSeq" id="WP_076004154.1">
    <property type="nucleotide sequence ID" value="NZ_CP018258.1"/>
</dbReference>
<accession>A0A1P8F7Q9</accession>